<keyword evidence="1" id="KW-0812">Transmembrane</keyword>
<proteinExistence type="predicted"/>
<evidence type="ECO:0000256" key="1">
    <source>
        <dbReference type="SAM" id="Phobius"/>
    </source>
</evidence>
<dbReference type="InterPro" id="IPR024230">
    <property type="entry name" value="GspL_cyto_dom"/>
</dbReference>
<accession>A0ABU1Y1Q4</accession>
<dbReference type="NCBIfam" id="TIGR01709">
    <property type="entry name" value="typeII_sec_gspL"/>
    <property type="match status" value="1"/>
</dbReference>
<dbReference type="Proteomes" id="UP001256588">
    <property type="component" value="Unassembled WGS sequence"/>
</dbReference>
<evidence type="ECO:0000313" key="4">
    <source>
        <dbReference type="Proteomes" id="UP001256588"/>
    </source>
</evidence>
<keyword evidence="1" id="KW-1133">Transmembrane helix</keyword>
<evidence type="ECO:0000313" key="3">
    <source>
        <dbReference type="EMBL" id="MDR7194390.1"/>
    </source>
</evidence>
<dbReference type="RefSeq" id="WP_310237616.1">
    <property type="nucleotide sequence ID" value="NZ_JAVDWO010000015.1"/>
</dbReference>
<name>A0ABU1Y1Q4_9GAMM</name>
<dbReference type="Pfam" id="PF05134">
    <property type="entry name" value="T2SSL"/>
    <property type="match status" value="1"/>
</dbReference>
<dbReference type="InterPro" id="IPR043129">
    <property type="entry name" value="ATPase_NBD"/>
</dbReference>
<feature type="domain" description="GspL cytoplasmic actin-ATPase-like" evidence="2">
    <location>
        <begin position="53"/>
        <end position="179"/>
    </location>
</feature>
<gene>
    <name evidence="3" type="ORF">J2W68_003135</name>
</gene>
<dbReference type="Gene3D" id="3.30.420.380">
    <property type="match status" value="1"/>
</dbReference>
<dbReference type="SUPFAM" id="SSF53067">
    <property type="entry name" value="Actin-like ATPase domain"/>
    <property type="match status" value="1"/>
</dbReference>
<evidence type="ECO:0000259" key="2">
    <source>
        <dbReference type="Pfam" id="PF05134"/>
    </source>
</evidence>
<dbReference type="EMBL" id="JAVDWO010000015">
    <property type="protein sequence ID" value="MDR7194390.1"/>
    <property type="molecule type" value="Genomic_DNA"/>
</dbReference>
<organism evidence="3 4">
    <name type="scientific">Luteimonas terrae</name>
    <dbReference type="NCBI Taxonomy" id="1530191"/>
    <lineage>
        <taxon>Bacteria</taxon>
        <taxon>Pseudomonadati</taxon>
        <taxon>Pseudomonadota</taxon>
        <taxon>Gammaproteobacteria</taxon>
        <taxon>Lysobacterales</taxon>
        <taxon>Lysobacteraceae</taxon>
        <taxon>Luteimonas</taxon>
    </lineage>
</organism>
<dbReference type="InterPro" id="IPR007812">
    <property type="entry name" value="T2SS_protein-GspL"/>
</dbReference>
<feature type="transmembrane region" description="Helical" evidence="1">
    <location>
        <begin position="229"/>
        <end position="248"/>
    </location>
</feature>
<sequence>MNPAFPIRLLQLSTDPSRAAVCLTIDAGGHVLARRPCDLAHPLPAEPGTRDILVVPSEALRLHWFDLPARSAAQAVAAARLMLQDHVAQPGAELHVAVGDPETGEPQRLLAVVDAALMRDWLAQAAQLGLRPVAVVPDCLLLDAPTDDSVQVCERDGLLLARGHKLALAAEPDLVQRVIGARPLHRLDDAARDARFAANAQAAPALDLLQGPYARRDESQPRRRRRLRWLAALALLSPLLLVGAQALYHGLAARSLETRADALAAQYRPQLAGADLGPYYRQRLAPDLLAAHSAALFEALRAVPGARLDSYEFTPDTGVRAGLVHAGEQDLDLLRQQLADGGLALVPLDSQPVEAGLRSLVAVEPL</sequence>
<keyword evidence="4" id="KW-1185">Reference proteome</keyword>
<protein>
    <submittedName>
        <fullName evidence="3">General secretion pathway protein L</fullName>
    </submittedName>
</protein>
<comment type="caution">
    <text evidence="3">The sequence shown here is derived from an EMBL/GenBank/DDBJ whole genome shotgun (WGS) entry which is preliminary data.</text>
</comment>
<keyword evidence="1" id="KW-0472">Membrane</keyword>
<reference evidence="3 4" key="1">
    <citation type="submission" date="2023-07" db="EMBL/GenBank/DDBJ databases">
        <title>Sorghum-associated microbial communities from plants grown in Nebraska, USA.</title>
        <authorList>
            <person name="Schachtman D."/>
        </authorList>
    </citation>
    <scope>NUCLEOTIDE SEQUENCE [LARGE SCALE GENOMIC DNA]</scope>
    <source>
        <strain evidence="3 4">4099</strain>
    </source>
</reference>